<dbReference type="PROSITE" id="PS51781">
    <property type="entry name" value="SH3B"/>
    <property type="match status" value="1"/>
</dbReference>
<comment type="caution">
    <text evidence="4">The sequence shown here is derived from an EMBL/GenBank/DDBJ whole genome shotgun (WGS) entry which is preliminary data.</text>
</comment>
<feature type="signal peptide" evidence="2">
    <location>
        <begin position="1"/>
        <end position="29"/>
    </location>
</feature>
<dbReference type="Proteomes" id="UP000180057">
    <property type="component" value="Unassembled WGS sequence"/>
</dbReference>
<name>A0A1S2MB12_9BACI</name>
<dbReference type="InterPro" id="IPR003646">
    <property type="entry name" value="SH3-like_bac-type"/>
</dbReference>
<protein>
    <recommendedName>
        <fullName evidence="3">SH3b domain-containing protein</fullName>
    </recommendedName>
</protein>
<dbReference type="InterPro" id="IPR002901">
    <property type="entry name" value="MGlyc_endo_b_GlcNAc-like_dom"/>
</dbReference>
<dbReference type="InterPro" id="IPR036365">
    <property type="entry name" value="PGBD-like_sf"/>
</dbReference>
<dbReference type="Pfam" id="PF01471">
    <property type="entry name" value="PG_binding_1"/>
    <property type="match status" value="6"/>
</dbReference>
<evidence type="ECO:0000256" key="1">
    <source>
        <dbReference type="SAM" id="MobiDB-lite"/>
    </source>
</evidence>
<dbReference type="Gene3D" id="1.10.101.10">
    <property type="entry name" value="PGBD-like superfamily/PGBD"/>
    <property type="match status" value="6"/>
</dbReference>
<dbReference type="InterPro" id="IPR002477">
    <property type="entry name" value="Peptidoglycan-bd-like"/>
</dbReference>
<feature type="compositionally biased region" description="Acidic residues" evidence="1">
    <location>
        <begin position="83"/>
        <end position="109"/>
    </location>
</feature>
<feature type="compositionally biased region" description="Acidic residues" evidence="1">
    <location>
        <begin position="47"/>
        <end position="74"/>
    </location>
</feature>
<dbReference type="AlphaFoldDB" id="A0A1S2MB12"/>
<organism evidence="4 5">
    <name type="scientific">Anaerobacillus alkalidiazotrophicus</name>
    <dbReference type="NCBI Taxonomy" id="472963"/>
    <lineage>
        <taxon>Bacteria</taxon>
        <taxon>Bacillati</taxon>
        <taxon>Bacillota</taxon>
        <taxon>Bacilli</taxon>
        <taxon>Bacillales</taxon>
        <taxon>Bacillaceae</taxon>
        <taxon>Anaerobacillus</taxon>
    </lineage>
</organism>
<dbReference type="InterPro" id="IPR036366">
    <property type="entry name" value="PGBDSf"/>
</dbReference>
<reference evidence="4 5" key="1">
    <citation type="submission" date="2016-10" db="EMBL/GenBank/DDBJ databases">
        <title>Draft genome sequences of four alkaliphilic bacteria belonging to the Anaerobacillus genus.</title>
        <authorList>
            <person name="Bassil N.M."/>
            <person name="Lloyd J.R."/>
        </authorList>
    </citation>
    <scope>NUCLEOTIDE SEQUENCE [LARGE SCALE GENOMIC DNA]</scope>
    <source>
        <strain evidence="4 5">DSM 22531</strain>
    </source>
</reference>
<dbReference type="OrthoDB" id="9816557at2"/>
<accession>A0A1S2MB12</accession>
<keyword evidence="5" id="KW-1185">Reference proteome</keyword>
<dbReference type="Pfam" id="PF08239">
    <property type="entry name" value="SH3_3"/>
    <property type="match status" value="1"/>
</dbReference>
<dbReference type="EMBL" id="MLQS01000001">
    <property type="protein sequence ID" value="OIJ21746.1"/>
    <property type="molecule type" value="Genomic_DNA"/>
</dbReference>
<dbReference type="SMART" id="SM00287">
    <property type="entry name" value="SH3b"/>
    <property type="match status" value="2"/>
</dbReference>
<dbReference type="RefSeq" id="WP_071388332.1">
    <property type="nucleotide sequence ID" value="NZ_MLQS01000001.1"/>
</dbReference>
<dbReference type="GO" id="GO:0004040">
    <property type="term" value="F:amidase activity"/>
    <property type="evidence" value="ECO:0007669"/>
    <property type="project" value="InterPro"/>
</dbReference>
<dbReference type="Gene3D" id="2.30.30.40">
    <property type="entry name" value="SH3 Domains"/>
    <property type="match status" value="1"/>
</dbReference>
<evidence type="ECO:0000313" key="5">
    <source>
        <dbReference type="Proteomes" id="UP000180057"/>
    </source>
</evidence>
<dbReference type="SMART" id="SM00047">
    <property type="entry name" value="LYZ2"/>
    <property type="match status" value="1"/>
</dbReference>
<proteinExistence type="predicted"/>
<evidence type="ECO:0000256" key="2">
    <source>
        <dbReference type="SAM" id="SignalP"/>
    </source>
</evidence>
<dbReference type="STRING" id="472963.BKP45_03345"/>
<feature type="chain" id="PRO_5010363036" description="SH3b domain-containing protein" evidence="2">
    <location>
        <begin position="30"/>
        <end position="940"/>
    </location>
</feature>
<evidence type="ECO:0000259" key="3">
    <source>
        <dbReference type="PROSITE" id="PS51781"/>
    </source>
</evidence>
<dbReference type="SUPFAM" id="SSF47090">
    <property type="entry name" value="PGBD-like"/>
    <property type="match status" value="6"/>
</dbReference>
<feature type="region of interest" description="Disordered" evidence="1">
    <location>
        <begin position="38"/>
        <end position="109"/>
    </location>
</feature>
<feature type="domain" description="SH3b" evidence="3">
    <location>
        <begin position="594"/>
        <end position="664"/>
    </location>
</feature>
<sequence length="940" mass="104236">MIMVVKKIFISFVATATFFNFVPATLANAAQKEISATNDVEGTKGNEDEELEEINNLEEDPNEDIDTEENDEQEIDVRREAAKEEEEIEEVVDEDNDDENADPNSTTEEEAVIQVLSDEQTDDGSLNNIETTEEVIELQQNLKTLGFMIDKEINGLFDEAMKEDVKLFQNYFGLNETEIADEDTLAKIEEILSNPLRNGQRHEDAIQLKINLANLGYHISNNPTTLYGTQTDAKVREFQEDHGLRVNGIADEVTLAKIDELLSIPMQTNVYRNDVVTLKINLSTLGFHVSNNPTPLYGPLTEQAVRDFQQYYGLTVNGVADEATLNKIDEILSSPFRNGKRHESTITLKVDLDKLGHHISDNPTTLYASQTAAAVEDFQRRYNLRVNGIADPVTLAKIQELLKAPLANGLYRYDVVDLKVNLEKLGFGVSNNPTIFFGPITERTVREFQEYYGLQVTGVANNATLSKISEVLSSPLRNGQRHEAAVQLKLDLARFGYHVSNNPTTLYGTQTEQAVREFQERYGLRVSGIADEITLAKIAELIESGVGQEIITYTQYNLTLAESAARQSSLNPPPQTDLYRTAPGLVHSSVVDIVERGVITGSSVNLRRDATTQSSSYGLVPIGTTFTIEETVTGQNLSGNDKWFKINYQGETLYVHTSLASSSSVAVVKQNNTRVREAANTNSHNFGSVSKDTELVVLREVSGTSVSGSTKWYEVRFRTWRDAKPEHFMPYLDPNQNDRFQHLVLDATAGVTASQLNSVLSGRGILNGMGQAFITAGTTHSVNEIYLIAHALLETGNGTSGLATGIEVGRNNNGNLVLVTSSNRSSLSNIRTTYNMFGIGAVDSDPYRLGAIYAYNAGWFTPEAAIVGGAAFISNSYFARGQNTLYKMRWNHAYPSQPGGTFFPQYATDMGWAVKQVPRIKSLYDQLDNPTLRFDIVQYR</sequence>
<dbReference type="Pfam" id="PF01832">
    <property type="entry name" value="Glucosaminidase"/>
    <property type="match status" value="1"/>
</dbReference>
<gene>
    <name evidence="4" type="ORF">BKP45_03345</name>
</gene>
<evidence type="ECO:0000313" key="4">
    <source>
        <dbReference type="EMBL" id="OIJ21746.1"/>
    </source>
</evidence>
<keyword evidence="2" id="KW-0732">Signal</keyword>